<organism evidence="2">
    <name type="scientific">viral metagenome</name>
    <dbReference type="NCBI Taxonomy" id="1070528"/>
    <lineage>
        <taxon>unclassified sequences</taxon>
        <taxon>metagenomes</taxon>
        <taxon>organismal metagenomes</taxon>
    </lineage>
</organism>
<proteinExistence type="predicted"/>
<evidence type="ECO:0000256" key="1">
    <source>
        <dbReference type="SAM" id="MobiDB-lite"/>
    </source>
</evidence>
<dbReference type="AlphaFoldDB" id="A0A6C0LLM9"/>
<accession>A0A6C0LLM9</accession>
<protein>
    <submittedName>
        <fullName evidence="2">Uncharacterized protein</fullName>
    </submittedName>
</protein>
<feature type="region of interest" description="Disordered" evidence="1">
    <location>
        <begin position="1"/>
        <end position="21"/>
    </location>
</feature>
<dbReference type="EMBL" id="MN740527">
    <property type="protein sequence ID" value="QHU31453.1"/>
    <property type="molecule type" value="Genomic_DNA"/>
</dbReference>
<reference evidence="2" key="1">
    <citation type="journal article" date="2020" name="Nature">
        <title>Giant virus diversity and host interactions through global metagenomics.</title>
        <authorList>
            <person name="Schulz F."/>
            <person name="Roux S."/>
            <person name="Paez-Espino D."/>
            <person name="Jungbluth S."/>
            <person name="Walsh D.A."/>
            <person name="Denef V.J."/>
            <person name="McMahon K.D."/>
            <person name="Konstantinidis K.T."/>
            <person name="Eloe-Fadrosh E.A."/>
            <person name="Kyrpides N.C."/>
            <person name="Woyke T."/>
        </authorList>
    </citation>
    <scope>NUCLEOTIDE SEQUENCE</scope>
    <source>
        <strain evidence="2">GVMAG-M-3300027963-21</strain>
    </source>
</reference>
<name>A0A6C0LLM9_9ZZZZ</name>
<evidence type="ECO:0000313" key="2">
    <source>
        <dbReference type="EMBL" id="QHU31453.1"/>
    </source>
</evidence>
<sequence length="169" mass="20340">MQQNQQQYRYNRRSSNFDELRRNEATSRAGLGWETGEEEKVLAMRLNKASYDDIASELKRTSRSIQTRLYQSVCKSVETENEDEPSLIAKYDIDSEDFLLFKTQRQEKLNKFEGRKEHFQNQKPKRFDTEKPQYTTPFENKTYSLRNELNTLRHEVQELRRIVNDMRQS</sequence>